<evidence type="ECO:0000256" key="3">
    <source>
        <dbReference type="ARBA" id="ARBA00023012"/>
    </source>
</evidence>
<dbReference type="InterPro" id="IPR003852">
    <property type="entry name" value="Sig_transdc_His_kinase_KdpD_N"/>
</dbReference>
<protein>
    <submittedName>
        <fullName evidence="5">Histidine kinase</fullName>
    </submittedName>
</protein>
<evidence type="ECO:0000313" key="5">
    <source>
        <dbReference type="EMBL" id="MBE8430709.1"/>
    </source>
</evidence>
<dbReference type="Gene3D" id="3.40.50.300">
    <property type="entry name" value="P-loop containing nucleotide triphosphate hydrolases"/>
    <property type="match status" value="1"/>
</dbReference>
<evidence type="ECO:0000256" key="1">
    <source>
        <dbReference type="ARBA" id="ARBA00022679"/>
    </source>
</evidence>
<reference evidence="5" key="1">
    <citation type="submission" date="2020-10" db="EMBL/GenBank/DDBJ databases">
        <title>New Zealand Leptospira genomics.</title>
        <authorList>
            <person name="Wilkinson D.A."/>
            <person name="Nisa S."/>
            <person name="Moinet M."/>
            <person name="Benschop J."/>
        </authorList>
    </citation>
    <scope>NUCLEOTIDE SEQUENCE</scope>
    <source>
        <strain evidence="5">ESR8</strain>
    </source>
</reference>
<dbReference type="GO" id="GO:0000155">
    <property type="term" value="F:phosphorelay sensor kinase activity"/>
    <property type="evidence" value="ECO:0007669"/>
    <property type="project" value="InterPro"/>
</dbReference>
<dbReference type="AlphaFoldDB" id="A0AA40WCB0"/>
<dbReference type="Proteomes" id="UP000644282">
    <property type="component" value="Unassembled WGS sequence"/>
</dbReference>
<feature type="domain" description="Signal transduction histidine kinase osmosensitive K+ channel sensor N-terminal" evidence="4">
    <location>
        <begin position="25"/>
        <end position="61"/>
    </location>
</feature>
<dbReference type="InterPro" id="IPR052023">
    <property type="entry name" value="Histidine_kinase_KdpD"/>
</dbReference>
<gene>
    <name evidence="5" type="ORF">IQB77_12745</name>
</gene>
<comment type="caution">
    <text evidence="5">The sequence shown here is derived from an EMBL/GenBank/DDBJ whole genome shotgun (WGS) entry which is preliminary data.</text>
</comment>
<keyword evidence="3" id="KW-0902">Two-component regulatory system</keyword>
<sequence>MIKDTRLDPDELLRKIQKEEQKEISGRLKVFFGMVAGVGKTYAMLNAARGLKKEGVDVVVLHRDTWPKRNRRTFRRFGNTT</sequence>
<organism evidence="5 6">
    <name type="scientific">Leptospira interrogans serovar Pomona</name>
    <dbReference type="NCBI Taxonomy" id="44276"/>
    <lineage>
        <taxon>Bacteria</taxon>
        <taxon>Pseudomonadati</taxon>
        <taxon>Spirochaetota</taxon>
        <taxon>Spirochaetia</taxon>
        <taxon>Leptospirales</taxon>
        <taxon>Leptospiraceae</taxon>
        <taxon>Leptospira</taxon>
    </lineage>
</organism>
<dbReference type="InterPro" id="IPR027417">
    <property type="entry name" value="P-loop_NTPase"/>
</dbReference>
<keyword evidence="2 5" id="KW-0418">Kinase</keyword>
<evidence type="ECO:0000256" key="2">
    <source>
        <dbReference type="ARBA" id="ARBA00022777"/>
    </source>
</evidence>
<name>A0AA40WCB0_LEPIR</name>
<evidence type="ECO:0000259" key="4">
    <source>
        <dbReference type="Pfam" id="PF02702"/>
    </source>
</evidence>
<dbReference type="EMBL" id="JADDXF010000023">
    <property type="protein sequence ID" value="MBE8430709.1"/>
    <property type="molecule type" value="Genomic_DNA"/>
</dbReference>
<accession>A0AA40WCB0</accession>
<dbReference type="PANTHER" id="PTHR45569">
    <property type="entry name" value="SENSOR PROTEIN KDPD"/>
    <property type="match status" value="1"/>
</dbReference>
<evidence type="ECO:0000313" key="6">
    <source>
        <dbReference type="Proteomes" id="UP000644282"/>
    </source>
</evidence>
<keyword evidence="1" id="KW-0808">Transferase</keyword>
<dbReference type="Pfam" id="PF02702">
    <property type="entry name" value="KdpD"/>
    <property type="match status" value="1"/>
</dbReference>
<dbReference type="PANTHER" id="PTHR45569:SF1">
    <property type="entry name" value="SENSOR PROTEIN KDPD"/>
    <property type="match status" value="1"/>
</dbReference>
<dbReference type="GO" id="GO:0005886">
    <property type="term" value="C:plasma membrane"/>
    <property type="evidence" value="ECO:0007669"/>
    <property type="project" value="TreeGrafter"/>
</dbReference>
<proteinExistence type="predicted"/>